<evidence type="ECO:0000313" key="9">
    <source>
        <dbReference type="Proteomes" id="UP000182229"/>
    </source>
</evidence>
<evidence type="ECO:0000256" key="1">
    <source>
        <dbReference type="ARBA" id="ARBA00000085"/>
    </source>
</evidence>
<keyword evidence="3" id="KW-0597">Phosphoprotein</keyword>
<dbReference type="Gene3D" id="1.10.287.130">
    <property type="match status" value="1"/>
</dbReference>
<dbReference type="SMART" id="SM00388">
    <property type="entry name" value="HisKA"/>
    <property type="match status" value="1"/>
</dbReference>
<evidence type="ECO:0000256" key="2">
    <source>
        <dbReference type="ARBA" id="ARBA00012438"/>
    </source>
</evidence>
<dbReference type="Pfam" id="PF00512">
    <property type="entry name" value="HisKA"/>
    <property type="match status" value="1"/>
</dbReference>
<evidence type="ECO:0000256" key="5">
    <source>
        <dbReference type="ARBA" id="ARBA00022777"/>
    </source>
</evidence>
<keyword evidence="9" id="KW-1185">Reference proteome</keyword>
<dbReference type="PANTHER" id="PTHR43547:SF2">
    <property type="entry name" value="HYBRID SIGNAL TRANSDUCTION HISTIDINE KINASE C"/>
    <property type="match status" value="1"/>
</dbReference>
<reference evidence="8 9" key="2">
    <citation type="submission" date="2016-12" db="EMBL/GenBank/DDBJ databases">
        <title>Draft Genome Sequence of Cystobacter ferrugineus Strain Cbfe23.</title>
        <authorList>
            <person name="Akbar S."/>
            <person name="Dowd S.E."/>
            <person name="Stevens D.C."/>
        </authorList>
    </citation>
    <scope>NUCLEOTIDE SEQUENCE [LARGE SCALE GENOMIC DNA]</scope>
    <source>
        <strain evidence="8 9">Cbfe23</strain>
    </source>
</reference>
<feature type="transmembrane region" description="Helical" evidence="6">
    <location>
        <begin position="128"/>
        <end position="148"/>
    </location>
</feature>
<dbReference type="OrthoDB" id="5505699at2"/>
<feature type="transmembrane region" description="Helical" evidence="6">
    <location>
        <begin position="85"/>
        <end position="116"/>
    </location>
</feature>
<dbReference type="InterPro" id="IPR005467">
    <property type="entry name" value="His_kinase_dom"/>
</dbReference>
<dbReference type="RefSeq" id="WP_071899660.1">
    <property type="nucleotide sequence ID" value="NZ_MPIN01000004.1"/>
</dbReference>
<keyword evidence="4" id="KW-0808">Transferase</keyword>
<feature type="transmembrane region" description="Helical" evidence="6">
    <location>
        <begin position="20"/>
        <end position="41"/>
    </location>
</feature>
<organism evidence="8 9">
    <name type="scientific">Cystobacter ferrugineus</name>
    <dbReference type="NCBI Taxonomy" id="83449"/>
    <lineage>
        <taxon>Bacteria</taxon>
        <taxon>Pseudomonadati</taxon>
        <taxon>Myxococcota</taxon>
        <taxon>Myxococcia</taxon>
        <taxon>Myxococcales</taxon>
        <taxon>Cystobacterineae</taxon>
        <taxon>Archangiaceae</taxon>
        <taxon>Cystobacter</taxon>
    </lineage>
</organism>
<proteinExistence type="predicted"/>
<evidence type="ECO:0000256" key="6">
    <source>
        <dbReference type="SAM" id="Phobius"/>
    </source>
</evidence>
<dbReference type="GO" id="GO:0000155">
    <property type="term" value="F:phosphorelay sensor kinase activity"/>
    <property type="evidence" value="ECO:0007669"/>
    <property type="project" value="InterPro"/>
</dbReference>
<dbReference type="InterPro" id="IPR003661">
    <property type="entry name" value="HisK_dim/P_dom"/>
</dbReference>
<keyword evidence="6" id="KW-0812">Transmembrane</keyword>
<dbReference type="EMBL" id="MPIN01000004">
    <property type="protein sequence ID" value="OJH39485.1"/>
    <property type="molecule type" value="Genomic_DNA"/>
</dbReference>
<dbReference type="Proteomes" id="UP000182229">
    <property type="component" value="Unassembled WGS sequence"/>
</dbReference>
<dbReference type="SUPFAM" id="SSF47384">
    <property type="entry name" value="Homodimeric domain of signal transducing histidine kinase"/>
    <property type="match status" value="1"/>
</dbReference>
<dbReference type="SMART" id="SM00387">
    <property type="entry name" value="HATPase_c"/>
    <property type="match status" value="1"/>
</dbReference>
<dbReference type="InterPro" id="IPR004358">
    <property type="entry name" value="Sig_transdc_His_kin-like_C"/>
</dbReference>
<dbReference type="SUPFAM" id="SSF55874">
    <property type="entry name" value="ATPase domain of HSP90 chaperone/DNA topoisomerase II/histidine kinase"/>
    <property type="match status" value="1"/>
</dbReference>
<evidence type="ECO:0000313" key="8">
    <source>
        <dbReference type="EMBL" id="OJH39485.1"/>
    </source>
</evidence>
<dbReference type="InterPro" id="IPR003594">
    <property type="entry name" value="HATPase_dom"/>
</dbReference>
<keyword evidence="5" id="KW-0418">Kinase</keyword>
<dbReference type="STRING" id="83449.BON30_18485"/>
<dbReference type="InterPro" id="IPR036097">
    <property type="entry name" value="HisK_dim/P_sf"/>
</dbReference>
<dbReference type="CDD" id="cd00075">
    <property type="entry name" value="HATPase"/>
    <property type="match status" value="1"/>
</dbReference>
<dbReference type="PROSITE" id="PS50109">
    <property type="entry name" value="HIS_KIN"/>
    <property type="match status" value="1"/>
</dbReference>
<name>A0A1L9BB68_9BACT</name>
<dbReference type="EC" id="2.7.13.3" evidence="2"/>
<evidence type="ECO:0000259" key="7">
    <source>
        <dbReference type="PROSITE" id="PS50109"/>
    </source>
</evidence>
<evidence type="ECO:0000256" key="4">
    <source>
        <dbReference type="ARBA" id="ARBA00022679"/>
    </source>
</evidence>
<gene>
    <name evidence="8" type="ORF">BON30_18485</name>
</gene>
<feature type="transmembrane region" description="Helical" evidence="6">
    <location>
        <begin position="48"/>
        <end position="65"/>
    </location>
</feature>
<keyword evidence="6" id="KW-1133">Transmembrane helix</keyword>
<feature type="domain" description="Histidine kinase" evidence="7">
    <location>
        <begin position="204"/>
        <end position="422"/>
    </location>
</feature>
<dbReference type="Gene3D" id="3.30.565.10">
    <property type="entry name" value="Histidine kinase-like ATPase, C-terminal domain"/>
    <property type="match status" value="1"/>
</dbReference>
<dbReference type="CDD" id="cd00082">
    <property type="entry name" value="HisKA"/>
    <property type="match status" value="1"/>
</dbReference>
<dbReference type="PRINTS" id="PR00344">
    <property type="entry name" value="BCTRLSENSOR"/>
</dbReference>
<comment type="catalytic activity">
    <reaction evidence="1">
        <text>ATP + protein L-histidine = ADP + protein N-phospho-L-histidine.</text>
        <dbReference type="EC" id="2.7.13.3"/>
    </reaction>
</comment>
<feature type="transmembrane region" description="Helical" evidence="6">
    <location>
        <begin position="160"/>
        <end position="178"/>
    </location>
</feature>
<dbReference type="FunFam" id="3.30.565.10:FF:000006">
    <property type="entry name" value="Sensor histidine kinase WalK"/>
    <property type="match status" value="1"/>
</dbReference>
<dbReference type="AlphaFoldDB" id="A0A1L9BB68"/>
<dbReference type="PANTHER" id="PTHR43547">
    <property type="entry name" value="TWO-COMPONENT HISTIDINE KINASE"/>
    <property type="match status" value="1"/>
</dbReference>
<dbReference type="InterPro" id="IPR036890">
    <property type="entry name" value="HATPase_C_sf"/>
</dbReference>
<comment type="caution">
    <text evidence="8">The sequence shown here is derived from an EMBL/GenBank/DDBJ whole genome shotgun (WGS) entry which is preliminary data.</text>
</comment>
<evidence type="ECO:0000256" key="3">
    <source>
        <dbReference type="ARBA" id="ARBA00022553"/>
    </source>
</evidence>
<sequence length="442" mass="48267">MTSPSRTPELSEEALKHLRLGQFLQFMLPIAVGFLLVYAVFAAVLRSVALTGGTGAVLVYTLALARSRRLAARGHTERAALLSGYALLVMVALGALFLHFLFAALVLIALAGVVLVLPYVERPALARYMFVAFGVVVWMVVVAGLLPPLVEQPPLELQRWVSALAVVASVALTLRMMWVDALRLRQSLARAEQAVATRDEFLSVASHELKTPLTPLNLKLQALRRELSAPTPPCPERGLGHIEMAQRQVKKLVELVDDLLDVSRIGAGRLELHPAKVELEVLVREVMERFEPEAARAGYSLELEKAQPLVAWVDEVRFQQVLDNLLSNALKYGEGKPIRVRLESLGKRARLTVRDEGIGIPSAALERIFRRFERAVSGRHYGGLGLGLYICRQIVESSGGTIVASSTPGEGATFTVELPLAQEESAPAVSTLPPADSRHRIS</sequence>
<reference evidence="9" key="1">
    <citation type="submission" date="2016-11" db="EMBL/GenBank/DDBJ databases">
        <authorList>
            <person name="Shukria A."/>
            <person name="Stevens D.C."/>
        </authorList>
    </citation>
    <scope>NUCLEOTIDE SEQUENCE [LARGE SCALE GENOMIC DNA]</scope>
    <source>
        <strain evidence="9">Cbfe23</strain>
    </source>
</reference>
<keyword evidence="6" id="KW-0472">Membrane</keyword>
<dbReference type="Pfam" id="PF02518">
    <property type="entry name" value="HATPase_c"/>
    <property type="match status" value="1"/>
</dbReference>
<protein>
    <recommendedName>
        <fullName evidence="2">histidine kinase</fullName>
        <ecNumber evidence="2">2.7.13.3</ecNumber>
    </recommendedName>
</protein>
<accession>A0A1L9BB68</accession>